<accession>A0ABV4AJB1</accession>
<gene>
    <name evidence="1" type="ORF">AB5I84_12055</name>
</gene>
<dbReference type="Proteomes" id="UP001562065">
    <property type="component" value="Unassembled WGS sequence"/>
</dbReference>
<protein>
    <submittedName>
        <fullName evidence="1">Hemin uptake protein HemP</fullName>
    </submittedName>
</protein>
<keyword evidence="2" id="KW-1185">Reference proteome</keyword>
<dbReference type="RefSeq" id="WP_369456156.1">
    <property type="nucleotide sequence ID" value="NZ_JBGCUO010000002.1"/>
</dbReference>
<evidence type="ECO:0000313" key="2">
    <source>
        <dbReference type="Proteomes" id="UP001562065"/>
    </source>
</evidence>
<dbReference type="EMBL" id="JBGCUO010000002">
    <property type="protein sequence ID" value="MEY1662885.1"/>
    <property type="molecule type" value="Genomic_DNA"/>
</dbReference>
<sequence>MTAPATTVTRPRPRRERLLTVRDGRVSSRQLLNEDGLLWIRHGDGLYQLRQTASGKLILTK</sequence>
<name>A0ABV4AJB1_9GAMM</name>
<dbReference type="InterPro" id="IPR019600">
    <property type="entry name" value="Hemin_uptake_protein_HemP"/>
</dbReference>
<evidence type="ECO:0000313" key="1">
    <source>
        <dbReference type="EMBL" id="MEY1662885.1"/>
    </source>
</evidence>
<organism evidence="1 2">
    <name type="scientific">Isoalcanivorax beigongshangi</name>
    <dbReference type="NCBI Taxonomy" id="3238810"/>
    <lineage>
        <taxon>Bacteria</taxon>
        <taxon>Pseudomonadati</taxon>
        <taxon>Pseudomonadota</taxon>
        <taxon>Gammaproteobacteria</taxon>
        <taxon>Oceanospirillales</taxon>
        <taxon>Alcanivoracaceae</taxon>
        <taxon>Isoalcanivorax</taxon>
    </lineage>
</organism>
<dbReference type="Pfam" id="PF10636">
    <property type="entry name" value="hemP"/>
    <property type="match status" value="1"/>
</dbReference>
<dbReference type="Gene3D" id="2.10.70.10">
    <property type="entry name" value="Complement Module, domain 1"/>
    <property type="match status" value="1"/>
</dbReference>
<proteinExistence type="predicted"/>
<reference evidence="1 2" key="1">
    <citation type="submission" date="2024-07" db="EMBL/GenBank/DDBJ databases">
        <authorList>
            <person name="Ren Q."/>
        </authorList>
    </citation>
    <scope>NUCLEOTIDE SEQUENCE [LARGE SCALE GENOMIC DNA]</scope>
    <source>
        <strain evidence="1 2">REN37</strain>
    </source>
</reference>
<comment type="caution">
    <text evidence="1">The sequence shown here is derived from an EMBL/GenBank/DDBJ whole genome shotgun (WGS) entry which is preliminary data.</text>
</comment>